<dbReference type="AlphaFoldDB" id="A0A1G6XL32"/>
<proteinExistence type="predicted"/>
<protein>
    <recommendedName>
        <fullName evidence="2">DUF2059 domain-containing protein</fullName>
    </recommendedName>
</protein>
<sequence length="144" mass="16093">MTRVVMICLAVLAMVWAPCALALEDTAANRWAQAVRYERAVPTDDVLETSVVRVARMLPPEHRQPFIDYAVLRIDRDGLRDSVLTALTETFSADELRAMADFFGSPVGQSVARKMGRYTERVMPLVMTVVRATATGYAREQEAE</sequence>
<name>A0A1G6XL32_9PROT</name>
<keyword evidence="4" id="KW-1185">Reference proteome</keyword>
<dbReference type="InterPro" id="IPR018637">
    <property type="entry name" value="DUF2059"/>
</dbReference>
<organism evidence="3 4">
    <name type="scientific">Rhodospira trueperi</name>
    <dbReference type="NCBI Taxonomy" id="69960"/>
    <lineage>
        <taxon>Bacteria</taxon>
        <taxon>Pseudomonadati</taxon>
        <taxon>Pseudomonadota</taxon>
        <taxon>Alphaproteobacteria</taxon>
        <taxon>Rhodospirillales</taxon>
        <taxon>Rhodospirillaceae</taxon>
        <taxon>Rhodospira</taxon>
    </lineage>
</organism>
<feature type="signal peptide" evidence="1">
    <location>
        <begin position="1"/>
        <end position="22"/>
    </location>
</feature>
<evidence type="ECO:0000313" key="3">
    <source>
        <dbReference type="EMBL" id="SDD78939.1"/>
    </source>
</evidence>
<reference evidence="3 4" key="1">
    <citation type="submission" date="2016-10" db="EMBL/GenBank/DDBJ databases">
        <authorList>
            <person name="de Groot N.N."/>
        </authorList>
    </citation>
    <scope>NUCLEOTIDE SEQUENCE [LARGE SCALE GENOMIC DNA]</scope>
    <source>
        <strain evidence="3 4">ATCC 700224</strain>
    </source>
</reference>
<evidence type="ECO:0000256" key="1">
    <source>
        <dbReference type="SAM" id="SignalP"/>
    </source>
</evidence>
<dbReference type="STRING" id="69960.SAMN05421720_101545"/>
<keyword evidence="1" id="KW-0732">Signal</keyword>
<evidence type="ECO:0000259" key="2">
    <source>
        <dbReference type="Pfam" id="PF09832"/>
    </source>
</evidence>
<gene>
    <name evidence="3" type="ORF">SAMN05421720_101545</name>
</gene>
<dbReference type="EMBL" id="FNAP01000001">
    <property type="protein sequence ID" value="SDD78939.1"/>
    <property type="molecule type" value="Genomic_DNA"/>
</dbReference>
<dbReference type="OrthoDB" id="5510290at2"/>
<evidence type="ECO:0000313" key="4">
    <source>
        <dbReference type="Proteomes" id="UP000199412"/>
    </source>
</evidence>
<dbReference type="Proteomes" id="UP000199412">
    <property type="component" value="Unassembled WGS sequence"/>
</dbReference>
<feature type="chain" id="PRO_5011706709" description="DUF2059 domain-containing protein" evidence="1">
    <location>
        <begin position="23"/>
        <end position="144"/>
    </location>
</feature>
<dbReference type="Pfam" id="PF09832">
    <property type="entry name" value="DUF2059"/>
    <property type="match status" value="1"/>
</dbReference>
<accession>A0A1G6XL32</accession>
<dbReference type="RefSeq" id="WP_092781643.1">
    <property type="nucleotide sequence ID" value="NZ_FNAP01000001.1"/>
</dbReference>
<feature type="domain" description="DUF2059" evidence="2">
    <location>
        <begin position="79"/>
        <end position="130"/>
    </location>
</feature>